<dbReference type="Pfam" id="PF02541">
    <property type="entry name" value="Ppx-GppA"/>
    <property type="match status" value="1"/>
</dbReference>
<dbReference type="Gene3D" id="3.30.420.150">
    <property type="entry name" value="Exopolyphosphatase. Domain 2"/>
    <property type="match status" value="1"/>
</dbReference>
<evidence type="ECO:0000259" key="1">
    <source>
        <dbReference type="Pfam" id="PF02541"/>
    </source>
</evidence>
<dbReference type="InterPro" id="IPR003695">
    <property type="entry name" value="Ppx_GppA_N"/>
</dbReference>
<dbReference type="GO" id="GO:0016462">
    <property type="term" value="F:pyrophosphatase activity"/>
    <property type="evidence" value="ECO:0007669"/>
    <property type="project" value="TreeGrafter"/>
</dbReference>
<dbReference type="PANTHER" id="PTHR30005">
    <property type="entry name" value="EXOPOLYPHOSPHATASE"/>
    <property type="match status" value="1"/>
</dbReference>
<feature type="domain" description="Ppx/GppA phosphatase N-terminal" evidence="1">
    <location>
        <begin position="12"/>
        <end position="119"/>
    </location>
</feature>
<reference evidence="2" key="1">
    <citation type="submission" date="2020-05" db="EMBL/GenBank/DDBJ databases">
        <authorList>
            <person name="Chiriac C."/>
            <person name="Salcher M."/>
            <person name="Ghai R."/>
            <person name="Kavagutti S V."/>
        </authorList>
    </citation>
    <scope>NUCLEOTIDE SEQUENCE</scope>
</reference>
<evidence type="ECO:0000313" key="2">
    <source>
        <dbReference type="EMBL" id="CAB4790460.1"/>
    </source>
</evidence>
<name>A0A6J6WZD5_9ZZZZ</name>
<dbReference type="AlphaFoldDB" id="A0A6J6WZD5"/>
<dbReference type="InterPro" id="IPR050273">
    <property type="entry name" value="GppA/Ppx_hydrolase"/>
</dbReference>
<dbReference type="InterPro" id="IPR043129">
    <property type="entry name" value="ATPase_NBD"/>
</dbReference>
<protein>
    <submittedName>
        <fullName evidence="2">Unannotated protein</fullName>
    </submittedName>
</protein>
<proteinExistence type="predicted"/>
<accession>A0A6J6WZD5</accession>
<sequence length="125" mass="13570">MQVLRDHMADVVREVPGVRDCSTLIGLAGTVSAVASIEQGLVEYDRSRIHGFRITRAAAEDVFRTLATESLEQRRFNPGLEPERASVIVGGCIVLVSVLRSLGYDEVLVSESDILDGVVRMLAAT</sequence>
<dbReference type="EMBL" id="CAEZZU010000252">
    <property type="protein sequence ID" value="CAB4790460.1"/>
    <property type="molecule type" value="Genomic_DNA"/>
</dbReference>
<dbReference type="PANTHER" id="PTHR30005:SF13">
    <property type="entry name" value="EXOPOLYPHOSPHATASE 2"/>
    <property type="match status" value="1"/>
</dbReference>
<dbReference type="SUPFAM" id="SSF53067">
    <property type="entry name" value="Actin-like ATPase domain"/>
    <property type="match status" value="1"/>
</dbReference>
<gene>
    <name evidence="2" type="ORF">UFOPK2925_01411</name>
</gene>
<organism evidence="2">
    <name type="scientific">freshwater metagenome</name>
    <dbReference type="NCBI Taxonomy" id="449393"/>
    <lineage>
        <taxon>unclassified sequences</taxon>
        <taxon>metagenomes</taxon>
        <taxon>ecological metagenomes</taxon>
    </lineage>
</organism>